<dbReference type="Proteomes" id="UP000032287">
    <property type="component" value="Unassembled WGS sequence"/>
</dbReference>
<dbReference type="InterPro" id="IPR018060">
    <property type="entry name" value="HTH_AraC"/>
</dbReference>
<dbReference type="GO" id="GO:0043565">
    <property type="term" value="F:sequence-specific DNA binding"/>
    <property type="evidence" value="ECO:0007669"/>
    <property type="project" value="InterPro"/>
</dbReference>
<evidence type="ECO:0000313" key="6">
    <source>
        <dbReference type="Proteomes" id="UP000032287"/>
    </source>
</evidence>
<dbReference type="PATRIC" id="fig|137591.25.peg.607"/>
<dbReference type="SUPFAM" id="SSF46689">
    <property type="entry name" value="Homeodomain-like"/>
    <property type="match status" value="1"/>
</dbReference>
<keyword evidence="2" id="KW-0238">DNA-binding</keyword>
<dbReference type="Gene3D" id="1.10.10.60">
    <property type="entry name" value="Homeodomain-like"/>
    <property type="match status" value="1"/>
</dbReference>
<dbReference type="InterPro" id="IPR014710">
    <property type="entry name" value="RmlC-like_jellyroll"/>
</dbReference>
<comment type="caution">
    <text evidence="5">The sequence shown here is derived from an EMBL/GenBank/DDBJ whole genome shotgun (WGS) entry which is preliminary data.</text>
</comment>
<dbReference type="AlphaFoldDB" id="A0A0D1JJH3"/>
<name>A0A0D1JJH3_9LACO</name>
<keyword evidence="6" id="KW-1185">Reference proteome</keyword>
<sequence>MYEYENVSVEWADNTVRFDYVDRTDERVPLDIPEHWHEELEINYTITGGNREYVIDGETEQMAAGDFVVVNPFEVHGVHRASRDTKSLLLLISRQFIEKFGPRLGNIRFILKPSIFMSAEQQQAKAKLADLMLSVWQITKTNHEFRDDELIGVILQILSVMASHFGIENKHTVTDNVADTIAYVQRMYASELSLELLADRVHLSTAYFDRCFKKQTGYSVMQYVNKVRSMHAYQLLTVHHKGATFTATAVGFPSTQALNRGLKNNFGLTATALKNS</sequence>
<dbReference type="Pfam" id="PF07883">
    <property type="entry name" value="Cupin_2"/>
    <property type="match status" value="1"/>
</dbReference>
<dbReference type="SMART" id="SM00342">
    <property type="entry name" value="HTH_ARAC"/>
    <property type="match status" value="1"/>
</dbReference>
<evidence type="ECO:0000256" key="2">
    <source>
        <dbReference type="ARBA" id="ARBA00023125"/>
    </source>
</evidence>
<dbReference type="eggNOG" id="COG2207">
    <property type="taxonomic scope" value="Bacteria"/>
</dbReference>
<dbReference type="EMBL" id="JWHU01000007">
    <property type="protein sequence ID" value="KIU21553.1"/>
    <property type="molecule type" value="Genomic_DNA"/>
</dbReference>
<reference evidence="5 6" key="1">
    <citation type="journal article" date="2015" name="Microbiology (Mosc.)">
        <title>Genomics of the Weissella cibaria species with an examination of its metabolic traits.</title>
        <authorList>
            <person name="Lynch K.M."/>
            <person name="Lucid A."/>
            <person name="Arendt E.K."/>
            <person name="Sleator R.D."/>
            <person name="Lucey B."/>
            <person name="Coffey A."/>
        </authorList>
    </citation>
    <scope>NUCLEOTIDE SEQUENCE [LARGE SCALE GENOMIC DNA]</scope>
    <source>
        <strain evidence="5 6">MG1</strain>
    </source>
</reference>
<feature type="domain" description="HTH araC/xylS-type" evidence="4">
    <location>
        <begin position="178"/>
        <end position="276"/>
    </location>
</feature>
<organism evidence="5 6">
    <name type="scientific">Weissella cibaria</name>
    <dbReference type="NCBI Taxonomy" id="137591"/>
    <lineage>
        <taxon>Bacteria</taxon>
        <taxon>Bacillati</taxon>
        <taxon>Bacillota</taxon>
        <taxon>Bacilli</taxon>
        <taxon>Lactobacillales</taxon>
        <taxon>Lactobacillaceae</taxon>
        <taxon>Weissella</taxon>
    </lineage>
</organism>
<keyword evidence="3" id="KW-0804">Transcription</keyword>
<dbReference type="Gene3D" id="2.60.120.10">
    <property type="entry name" value="Jelly Rolls"/>
    <property type="match status" value="1"/>
</dbReference>
<dbReference type="SUPFAM" id="SSF51215">
    <property type="entry name" value="Regulatory protein AraC"/>
    <property type="match status" value="1"/>
</dbReference>
<evidence type="ECO:0000313" key="5">
    <source>
        <dbReference type="EMBL" id="KIU21553.1"/>
    </source>
</evidence>
<proteinExistence type="predicted"/>
<dbReference type="PANTHER" id="PTHR43280">
    <property type="entry name" value="ARAC-FAMILY TRANSCRIPTIONAL REGULATOR"/>
    <property type="match status" value="1"/>
</dbReference>
<evidence type="ECO:0000259" key="4">
    <source>
        <dbReference type="PROSITE" id="PS01124"/>
    </source>
</evidence>
<dbReference type="PROSITE" id="PS01124">
    <property type="entry name" value="HTH_ARAC_FAMILY_2"/>
    <property type="match status" value="1"/>
</dbReference>
<dbReference type="RefSeq" id="WP_043710871.1">
    <property type="nucleotide sequence ID" value="NZ_JAGXIZ010000005.1"/>
</dbReference>
<dbReference type="STRING" id="137591.AO080_01005"/>
<dbReference type="PANTHER" id="PTHR43280:SF2">
    <property type="entry name" value="HTH-TYPE TRANSCRIPTIONAL REGULATOR EXSA"/>
    <property type="match status" value="1"/>
</dbReference>
<dbReference type="InterPro" id="IPR009057">
    <property type="entry name" value="Homeodomain-like_sf"/>
</dbReference>
<dbReference type="GO" id="GO:0003700">
    <property type="term" value="F:DNA-binding transcription factor activity"/>
    <property type="evidence" value="ECO:0007669"/>
    <property type="project" value="InterPro"/>
</dbReference>
<dbReference type="InterPro" id="IPR037923">
    <property type="entry name" value="HTH-like"/>
</dbReference>
<dbReference type="Pfam" id="PF12833">
    <property type="entry name" value="HTH_18"/>
    <property type="match status" value="1"/>
</dbReference>
<gene>
    <name evidence="5" type="primary">marA</name>
    <name evidence="5" type="ORF">QX99_00624</name>
</gene>
<keyword evidence="1" id="KW-0805">Transcription regulation</keyword>
<evidence type="ECO:0000256" key="3">
    <source>
        <dbReference type="ARBA" id="ARBA00023163"/>
    </source>
</evidence>
<evidence type="ECO:0000256" key="1">
    <source>
        <dbReference type="ARBA" id="ARBA00023015"/>
    </source>
</evidence>
<protein>
    <submittedName>
        <fullName evidence="5">MarA protein</fullName>
    </submittedName>
</protein>
<dbReference type="InterPro" id="IPR013096">
    <property type="entry name" value="Cupin_2"/>
</dbReference>
<accession>A0A0D1JJH3</accession>